<feature type="transmembrane region" description="Helical" evidence="6">
    <location>
        <begin position="345"/>
        <end position="367"/>
    </location>
</feature>
<feature type="transmembrane region" description="Helical" evidence="6">
    <location>
        <begin position="303"/>
        <end position="325"/>
    </location>
</feature>
<gene>
    <name evidence="8" type="ORF">BU16DRAFT_554708</name>
</gene>
<feature type="transmembrane region" description="Helical" evidence="6">
    <location>
        <begin position="234"/>
        <end position="254"/>
    </location>
</feature>
<feature type="transmembrane region" description="Helical" evidence="6">
    <location>
        <begin position="111"/>
        <end position="133"/>
    </location>
</feature>
<dbReference type="OrthoDB" id="3936150at2759"/>
<comment type="subcellular location">
    <subcellularLocation>
        <location evidence="1">Membrane</location>
        <topology evidence="1">Multi-pass membrane protein</topology>
    </subcellularLocation>
</comment>
<dbReference type="GO" id="GO:0005886">
    <property type="term" value="C:plasma membrane"/>
    <property type="evidence" value="ECO:0007669"/>
    <property type="project" value="TreeGrafter"/>
</dbReference>
<protein>
    <submittedName>
        <fullName evidence="8">MFS general substrate transporter</fullName>
    </submittedName>
</protein>
<feature type="transmembrane region" description="Helical" evidence="6">
    <location>
        <begin position="480"/>
        <end position="502"/>
    </location>
</feature>
<dbReference type="PANTHER" id="PTHR23502:SF182">
    <property type="entry name" value="POLYAMINE TRANSPORTER, PUTATIVE-RELATED"/>
    <property type="match status" value="1"/>
</dbReference>
<evidence type="ECO:0000256" key="2">
    <source>
        <dbReference type="ARBA" id="ARBA00022692"/>
    </source>
</evidence>
<dbReference type="PROSITE" id="PS50850">
    <property type="entry name" value="MFS"/>
    <property type="match status" value="1"/>
</dbReference>
<feature type="transmembrane region" description="Helical" evidence="6">
    <location>
        <begin position="202"/>
        <end position="222"/>
    </location>
</feature>
<reference evidence="8" key="1">
    <citation type="journal article" date="2020" name="Stud. Mycol.">
        <title>101 Dothideomycetes genomes: a test case for predicting lifestyles and emergence of pathogens.</title>
        <authorList>
            <person name="Haridas S."/>
            <person name="Albert R."/>
            <person name="Binder M."/>
            <person name="Bloem J."/>
            <person name="Labutti K."/>
            <person name="Salamov A."/>
            <person name="Andreopoulos B."/>
            <person name="Baker S."/>
            <person name="Barry K."/>
            <person name="Bills G."/>
            <person name="Bluhm B."/>
            <person name="Cannon C."/>
            <person name="Castanera R."/>
            <person name="Culley D."/>
            <person name="Daum C."/>
            <person name="Ezra D."/>
            <person name="Gonzalez J."/>
            <person name="Henrissat B."/>
            <person name="Kuo A."/>
            <person name="Liang C."/>
            <person name="Lipzen A."/>
            <person name="Lutzoni F."/>
            <person name="Magnuson J."/>
            <person name="Mondo S."/>
            <person name="Nolan M."/>
            <person name="Ohm R."/>
            <person name="Pangilinan J."/>
            <person name="Park H.-J."/>
            <person name="Ramirez L."/>
            <person name="Alfaro M."/>
            <person name="Sun H."/>
            <person name="Tritt A."/>
            <person name="Yoshinaga Y."/>
            <person name="Zwiers L.-H."/>
            <person name="Turgeon B."/>
            <person name="Goodwin S."/>
            <person name="Spatafora J."/>
            <person name="Crous P."/>
            <person name="Grigoriev I."/>
        </authorList>
    </citation>
    <scope>NUCLEOTIDE SEQUENCE</scope>
    <source>
        <strain evidence="8">CBS 269.34</strain>
    </source>
</reference>
<dbReference type="InterPro" id="IPR011701">
    <property type="entry name" value="MFS"/>
</dbReference>
<dbReference type="EMBL" id="MU004181">
    <property type="protein sequence ID" value="KAF2502663.1"/>
    <property type="molecule type" value="Genomic_DNA"/>
</dbReference>
<proteinExistence type="predicted"/>
<feature type="transmembrane region" description="Helical" evidence="6">
    <location>
        <begin position="79"/>
        <end position="99"/>
    </location>
</feature>
<dbReference type="FunFam" id="1.20.1250.20:FF:000011">
    <property type="entry name" value="MFS multidrug transporter, putative"/>
    <property type="match status" value="1"/>
</dbReference>
<feature type="transmembrane region" description="Helical" evidence="6">
    <location>
        <begin position="419"/>
        <end position="441"/>
    </location>
</feature>
<dbReference type="Gene3D" id="1.20.1250.20">
    <property type="entry name" value="MFS general substrate transporter like domains"/>
    <property type="match status" value="1"/>
</dbReference>
<evidence type="ECO:0000256" key="4">
    <source>
        <dbReference type="ARBA" id="ARBA00023136"/>
    </source>
</evidence>
<feature type="transmembrane region" description="Helical" evidence="6">
    <location>
        <begin position="169"/>
        <end position="190"/>
    </location>
</feature>
<evidence type="ECO:0000313" key="9">
    <source>
        <dbReference type="Proteomes" id="UP000799750"/>
    </source>
</evidence>
<dbReference type="Pfam" id="PF07690">
    <property type="entry name" value="MFS_1"/>
    <property type="match status" value="1"/>
</dbReference>
<dbReference type="Proteomes" id="UP000799750">
    <property type="component" value="Unassembled WGS sequence"/>
</dbReference>
<evidence type="ECO:0000256" key="5">
    <source>
        <dbReference type="SAM" id="MobiDB-lite"/>
    </source>
</evidence>
<evidence type="ECO:0000256" key="1">
    <source>
        <dbReference type="ARBA" id="ARBA00004141"/>
    </source>
</evidence>
<accession>A0A6A6RG12</accession>
<dbReference type="GO" id="GO:0000297">
    <property type="term" value="F:spermine transmembrane transporter activity"/>
    <property type="evidence" value="ECO:0007669"/>
    <property type="project" value="TreeGrafter"/>
</dbReference>
<feature type="transmembrane region" description="Helical" evidence="6">
    <location>
        <begin position="145"/>
        <end position="163"/>
    </location>
</feature>
<dbReference type="InterPro" id="IPR036259">
    <property type="entry name" value="MFS_trans_sf"/>
</dbReference>
<dbReference type="InterPro" id="IPR020846">
    <property type="entry name" value="MFS_dom"/>
</dbReference>
<feature type="domain" description="Major facilitator superfamily (MFS) profile" evidence="7">
    <location>
        <begin position="80"/>
        <end position="511"/>
    </location>
</feature>
<dbReference type="CDD" id="cd17323">
    <property type="entry name" value="MFS_Tpo1_MDR_like"/>
    <property type="match status" value="1"/>
</dbReference>
<feature type="compositionally biased region" description="Basic and acidic residues" evidence="5">
    <location>
        <begin position="1"/>
        <end position="28"/>
    </location>
</feature>
<name>A0A6A6RG12_9PEZI</name>
<feature type="transmembrane region" description="Helical" evidence="6">
    <location>
        <begin position="388"/>
        <end position="407"/>
    </location>
</feature>
<keyword evidence="4 6" id="KW-0472">Membrane</keyword>
<organism evidence="8 9">
    <name type="scientific">Lophium mytilinum</name>
    <dbReference type="NCBI Taxonomy" id="390894"/>
    <lineage>
        <taxon>Eukaryota</taxon>
        <taxon>Fungi</taxon>
        <taxon>Dikarya</taxon>
        <taxon>Ascomycota</taxon>
        <taxon>Pezizomycotina</taxon>
        <taxon>Dothideomycetes</taxon>
        <taxon>Pleosporomycetidae</taxon>
        <taxon>Mytilinidiales</taxon>
        <taxon>Mytilinidiaceae</taxon>
        <taxon>Lophium</taxon>
    </lineage>
</organism>
<feature type="region of interest" description="Disordered" evidence="5">
    <location>
        <begin position="1"/>
        <end position="50"/>
    </location>
</feature>
<dbReference type="SUPFAM" id="SSF103473">
    <property type="entry name" value="MFS general substrate transporter"/>
    <property type="match status" value="1"/>
</dbReference>
<dbReference type="GO" id="GO:0015606">
    <property type="term" value="F:spermidine transmembrane transporter activity"/>
    <property type="evidence" value="ECO:0007669"/>
    <property type="project" value="TreeGrafter"/>
</dbReference>
<keyword evidence="2 6" id="KW-0812">Transmembrane</keyword>
<evidence type="ECO:0000256" key="3">
    <source>
        <dbReference type="ARBA" id="ARBA00022989"/>
    </source>
</evidence>
<keyword evidence="9" id="KW-1185">Reference proteome</keyword>
<sequence>MLDLEKDDKDLEAGTDRAYEESDIHPRDEEEAISNFEPITTEKPENELPPATKVVTVQDWDGPSDPENPQNWSMLKKSYHTAVPGLYGFAVTIGSAMYTPAVSEIMEKYNVSSTAALVGLTVYVVGLGFGPVLAAPVSESLGRNIVYRTTLPVSMLFTLGAGFSNSFASLLVCRFFAGFFGSPVLAVGAGTNADIWPPRQRAIATSFFLMAPFAGPALGPFIGGFAAQYKGWRWTQWCILFISLAAWIPGLFMSETYKKILLRRRAAKRGLEGPKGPTGVAAIKFLLTVTLIRPVHMLYSEPIVLFLSMYTAFAFSVLFAFFAAFPVVFEAPPYNFTVSQTGLTFLAIGLGVVISSFSAVVIDRTVYQKKYKQAIAEGRKHAAPEHRLYVAMMGSLGLPIGLFWFAWTADNGVHWAVPVVGAIPFAWGNLNLFIATALYLIDVYGPLNGASAIAANGILRYTLGAVFPLFTIQMYDNLGIGWATSLLGFISVAMLPIPWVLFKWGPQIRARSSYPTDM</sequence>
<evidence type="ECO:0000259" key="7">
    <source>
        <dbReference type="PROSITE" id="PS50850"/>
    </source>
</evidence>
<dbReference type="AlphaFoldDB" id="A0A6A6RG12"/>
<dbReference type="PANTHER" id="PTHR23502">
    <property type="entry name" value="MAJOR FACILITATOR SUPERFAMILY"/>
    <property type="match status" value="1"/>
</dbReference>
<evidence type="ECO:0000313" key="8">
    <source>
        <dbReference type="EMBL" id="KAF2502663.1"/>
    </source>
</evidence>
<evidence type="ECO:0000256" key="6">
    <source>
        <dbReference type="SAM" id="Phobius"/>
    </source>
</evidence>
<keyword evidence="3 6" id="KW-1133">Transmembrane helix</keyword>
<feature type="transmembrane region" description="Helical" evidence="6">
    <location>
        <begin position="453"/>
        <end position="474"/>
    </location>
</feature>